<dbReference type="PANTHER" id="PTHR11544">
    <property type="entry name" value="COLD SHOCK DOMAIN CONTAINING PROTEINS"/>
    <property type="match status" value="1"/>
</dbReference>
<feature type="domain" description="CSD" evidence="4">
    <location>
        <begin position="14"/>
        <end position="76"/>
    </location>
</feature>
<gene>
    <name evidence="5" type="ordered locus">Celly_1647</name>
</gene>
<name>F0RAR5_CELLC</name>
<sequence>MLYLSINIFYNLFLMTGTVKFYNDSKGYGFITNDETGKDIFVHATSLNGVELNEGDKVEYVEEEGRKGVVAAQVQVI</sequence>
<dbReference type="PROSITE" id="PS51857">
    <property type="entry name" value="CSD_2"/>
    <property type="match status" value="1"/>
</dbReference>
<dbReference type="InterPro" id="IPR012156">
    <property type="entry name" value="Cold_shock_CspA"/>
</dbReference>
<dbReference type="GO" id="GO:0005829">
    <property type="term" value="C:cytosol"/>
    <property type="evidence" value="ECO:0007669"/>
    <property type="project" value="UniProtKB-ARBA"/>
</dbReference>
<dbReference type="STRING" id="867900.Celly_1647"/>
<dbReference type="Pfam" id="PF00313">
    <property type="entry name" value="CSD"/>
    <property type="match status" value="1"/>
</dbReference>
<comment type="subcellular location">
    <subcellularLocation>
        <location evidence="1 3">Cytoplasm</location>
    </subcellularLocation>
</comment>
<dbReference type="SMART" id="SM00357">
    <property type="entry name" value="CSP"/>
    <property type="match status" value="1"/>
</dbReference>
<evidence type="ECO:0000313" key="6">
    <source>
        <dbReference type="Proteomes" id="UP000007487"/>
    </source>
</evidence>
<keyword evidence="5" id="KW-0238">DNA-binding</keyword>
<dbReference type="InterPro" id="IPR011129">
    <property type="entry name" value="CSD"/>
</dbReference>
<organism evidence="5 6">
    <name type="scientific">Cellulophaga lytica (strain ATCC 23178 / DSM 7489 / JCM 8516 / NBRC 14961 / NCIMB 1423 / VKM B-1433 / Cy l20)</name>
    <dbReference type="NCBI Taxonomy" id="867900"/>
    <lineage>
        <taxon>Bacteria</taxon>
        <taxon>Pseudomonadati</taxon>
        <taxon>Bacteroidota</taxon>
        <taxon>Flavobacteriia</taxon>
        <taxon>Flavobacteriales</taxon>
        <taxon>Flavobacteriaceae</taxon>
        <taxon>Cellulophaga</taxon>
    </lineage>
</organism>
<evidence type="ECO:0000259" key="4">
    <source>
        <dbReference type="PROSITE" id="PS51857"/>
    </source>
</evidence>
<keyword evidence="2" id="KW-0963">Cytoplasm</keyword>
<dbReference type="KEGG" id="cly:Celly_1647"/>
<dbReference type="HOGENOM" id="CLU_117621_0_3_10"/>
<dbReference type="EMBL" id="CP002534">
    <property type="protein sequence ID" value="ADY29471.1"/>
    <property type="molecule type" value="Genomic_DNA"/>
</dbReference>
<dbReference type="InterPro" id="IPR002059">
    <property type="entry name" value="CSP_DNA-bd"/>
</dbReference>
<protein>
    <submittedName>
        <fullName evidence="5">Cold-shock DNA-binding domain protein</fullName>
    </submittedName>
</protein>
<dbReference type="PIRSF" id="PIRSF002599">
    <property type="entry name" value="Cold_shock_A"/>
    <property type="match status" value="1"/>
</dbReference>
<evidence type="ECO:0000256" key="2">
    <source>
        <dbReference type="ARBA" id="ARBA00022490"/>
    </source>
</evidence>
<dbReference type="SUPFAM" id="SSF50249">
    <property type="entry name" value="Nucleic acid-binding proteins"/>
    <property type="match status" value="1"/>
</dbReference>
<dbReference type="Gene3D" id="2.40.50.140">
    <property type="entry name" value="Nucleic acid-binding proteins"/>
    <property type="match status" value="1"/>
</dbReference>
<dbReference type="CDD" id="cd04458">
    <property type="entry name" value="CSP_CDS"/>
    <property type="match status" value="1"/>
</dbReference>
<accession>F0RAR5</accession>
<keyword evidence="6" id="KW-1185">Reference proteome</keyword>
<dbReference type="eggNOG" id="COG1278">
    <property type="taxonomic scope" value="Bacteria"/>
</dbReference>
<proteinExistence type="predicted"/>
<dbReference type="InterPro" id="IPR012340">
    <property type="entry name" value="NA-bd_OB-fold"/>
</dbReference>
<evidence type="ECO:0000256" key="1">
    <source>
        <dbReference type="ARBA" id="ARBA00004496"/>
    </source>
</evidence>
<dbReference type="InterPro" id="IPR050181">
    <property type="entry name" value="Cold_shock_domain"/>
</dbReference>
<reference evidence="5 6" key="1">
    <citation type="journal article" date="2011" name="Stand. Genomic Sci.">
        <title>Complete genome sequence of Cellulophaga lytica type strain (LIM- 21).</title>
        <authorList>
            <person name="Pati A."/>
            <person name="Abt B."/>
            <person name="Teshima H."/>
            <person name="Nolan M."/>
            <person name="Lapidus A."/>
            <person name="Lucas S."/>
            <person name="Hammon N."/>
            <person name="Deshpande S."/>
            <person name="Cheng J.F."/>
            <person name="Tapia R."/>
            <person name="Han C."/>
            <person name="Goodwin L."/>
            <person name="Pitluck S."/>
            <person name="Liolios K."/>
            <person name="Pagani I."/>
            <person name="Mavromatis K."/>
            <person name="Ovchinikova G."/>
            <person name="Chen A."/>
            <person name="Palaniappan K."/>
            <person name="Land M."/>
            <person name="Hauser L."/>
            <person name="Jeffries C.D."/>
            <person name="Detter J.C."/>
            <person name="Brambilla E.M."/>
            <person name="Kannan K.P."/>
            <person name="Rohde M."/>
            <person name="Spring S."/>
            <person name="Goker M."/>
            <person name="Woyke T."/>
            <person name="Bristow J."/>
            <person name="Eisen J.A."/>
            <person name="Markowitz V."/>
            <person name="Hugenholtz P."/>
            <person name="Kyrpides N.C."/>
            <person name="Klenk H.P."/>
            <person name="Ivanova N."/>
        </authorList>
    </citation>
    <scope>NUCLEOTIDE SEQUENCE [LARGE SCALE GENOMIC DNA]</scope>
    <source>
        <strain evidence="6">ATCC 23178 / DSM 7489 / JCM 8516 / NBRC 14961 / NCIMB 1423 / VKM B-1433 / Cy l20</strain>
    </source>
</reference>
<evidence type="ECO:0000256" key="3">
    <source>
        <dbReference type="RuleBase" id="RU000408"/>
    </source>
</evidence>
<dbReference type="Proteomes" id="UP000007487">
    <property type="component" value="Chromosome"/>
</dbReference>
<dbReference type="GO" id="GO:0003677">
    <property type="term" value="F:DNA binding"/>
    <property type="evidence" value="ECO:0007669"/>
    <property type="project" value="UniProtKB-KW"/>
</dbReference>
<evidence type="ECO:0000313" key="5">
    <source>
        <dbReference type="EMBL" id="ADY29471.1"/>
    </source>
</evidence>
<dbReference type="InterPro" id="IPR019844">
    <property type="entry name" value="CSD_CS"/>
</dbReference>
<dbReference type="AlphaFoldDB" id="F0RAR5"/>
<dbReference type="PROSITE" id="PS00352">
    <property type="entry name" value="CSD_1"/>
    <property type="match status" value="1"/>
</dbReference>
<dbReference type="PRINTS" id="PR00050">
    <property type="entry name" value="COLDSHOCK"/>
</dbReference>